<evidence type="ECO:0000256" key="12">
    <source>
        <dbReference type="ARBA" id="ARBA00023235"/>
    </source>
</evidence>
<keyword evidence="10" id="KW-1207">Sterol metabolism</keyword>
<evidence type="ECO:0000256" key="9">
    <source>
        <dbReference type="ARBA" id="ARBA00023136"/>
    </source>
</evidence>
<evidence type="ECO:0000256" key="14">
    <source>
        <dbReference type="SAM" id="Phobius"/>
    </source>
</evidence>
<comment type="similarity">
    <text evidence="2">Belongs to the EBP family.</text>
</comment>
<keyword evidence="17" id="KW-1185">Reference proteome</keyword>
<evidence type="ECO:0000256" key="10">
    <source>
        <dbReference type="ARBA" id="ARBA00023166"/>
    </source>
</evidence>
<evidence type="ECO:0000256" key="2">
    <source>
        <dbReference type="ARBA" id="ARBA00008337"/>
    </source>
</evidence>
<keyword evidence="9 13" id="KW-0472">Membrane</keyword>
<evidence type="ECO:0000259" key="15">
    <source>
        <dbReference type="PROSITE" id="PS51751"/>
    </source>
</evidence>
<dbReference type="GO" id="GO:0004769">
    <property type="term" value="F:steroid Delta-isomerase activity"/>
    <property type="evidence" value="ECO:0000318"/>
    <property type="project" value="GO_Central"/>
</dbReference>
<dbReference type="GO" id="GO:0016020">
    <property type="term" value="C:membrane"/>
    <property type="evidence" value="ECO:0007669"/>
    <property type="project" value="UniProtKB-SubCell"/>
</dbReference>
<feature type="transmembrane region" description="Helical" evidence="14">
    <location>
        <begin position="20"/>
        <end position="45"/>
    </location>
</feature>
<dbReference type="OMA" id="YFAYNFR"/>
<evidence type="ECO:0000256" key="6">
    <source>
        <dbReference type="ARBA" id="ARBA00022989"/>
    </source>
</evidence>
<dbReference type="GO" id="GO:0047750">
    <property type="term" value="F:cholestenol delta-isomerase activity"/>
    <property type="evidence" value="ECO:0007669"/>
    <property type="project" value="InterPro"/>
</dbReference>
<evidence type="ECO:0000256" key="13">
    <source>
        <dbReference type="PROSITE-ProRule" id="PRU01087"/>
    </source>
</evidence>
<dbReference type="PANTHER" id="PTHR14207:SF0">
    <property type="entry name" value="3-BETA-HYDROXYSTEROID-DELTA(8),DELTA(7)-ISOMERASE"/>
    <property type="match status" value="1"/>
</dbReference>
<evidence type="ECO:0000313" key="16">
    <source>
        <dbReference type="EMBL" id="GAQ82202.1"/>
    </source>
</evidence>
<dbReference type="Pfam" id="PF05241">
    <property type="entry name" value="EBP"/>
    <property type="match status" value="1"/>
</dbReference>
<dbReference type="InterPro" id="IPR007905">
    <property type="entry name" value="EBP"/>
</dbReference>
<evidence type="ECO:0000256" key="8">
    <source>
        <dbReference type="ARBA" id="ARBA00023098"/>
    </source>
</evidence>
<keyword evidence="3" id="KW-0444">Lipid biosynthesis</keyword>
<reference evidence="16 17" key="1">
    <citation type="journal article" date="2014" name="Nat. Commun.">
        <title>Klebsormidium flaccidum genome reveals primary factors for plant terrestrial adaptation.</title>
        <authorList>
            <person name="Hori K."/>
            <person name="Maruyama F."/>
            <person name="Fujisawa T."/>
            <person name="Togashi T."/>
            <person name="Yamamoto N."/>
            <person name="Seo M."/>
            <person name="Sato S."/>
            <person name="Yamada T."/>
            <person name="Mori H."/>
            <person name="Tajima N."/>
            <person name="Moriyama T."/>
            <person name="Ikeuchi M."/>
            <person name="Watanabe M."/>
            <person name="Wada H."/>
            <person name="Kobayashi K."/>
            <person name="Saito M."/>
            <person name="Masuda T."/>
            <person name="Sasaki-Sekimoto Y."/>
            <person name="Mashiguchi K."/>
            <person name="Awai K."/>
            <person name="Shimojima M."/>
            <person name="Masuda S."/>
            <person name="Iwai M."/>
            <person name="Nobusawa T."/>
            <person name="Narise T."/>
            <person name="Kondo S."/>
            <person name="Saito H."/>
            <person name="Sato R."/>
            <person name="Murakawa M."/>
            <person name="Ihara Y."/>
            <person name="Oshima-Yamada Y."/>
            <person name="Ohtaka K."/>
            <person name="Satoh M."/>
            <person name="Sonobe K."/>
            <person name="Ishii M."/>
            <person name="Ohtani R."/>
            <person name="Kanamori-Sato M."/>
            <person name="Honoki R."/>
            <person name="Miyazaki D."/>
            <person name="Mochizuki H."/>
            <person name="Umetsu J."/>
            <person name="Higashi K."/>
            <person name="Shibata D."/>
            <person name="Kamiya Y."/>
            <person name="Sato N."/>
            <person name="Nakamura Y."/>
            <person name="Tabata S."/>
            <person name="Ida S."/>
            <person name="Kurokawa K."/>
            <person name="Ohta H."/>
        </authorList>
    </citation>
    <scope>NUCLEOTIDE SEQUENCE [LARGE SCALE GENOMIC DNA]</scope>
    <source>
        <strain evidence="16 17">NIES-2285</strain>
    </source>
</reference>
<organism evidence="16 17">
    <name type="scientific">Klebsormidium nitens</name>
    <name type="common">Green alga</name>
    <name type="synonym">Ulothrix nitens</name>
    <dbReference type="NCBI Taxonomy" id="105231"/>
    <lineage>
        <taxon>Eukaryota</taxon>
        <taxon>Viridiplantae</taxon>
        <taxon>Streptophyta</taxon>
        <taxon>Klebsormidiophyceae</taxon>
        <taxon>Klebsormidiales</taxon>
        <taxon>Klebsormidiaceae</taxon>
        <taxon>Klebsormidium</taxon>
    </lineage>
</organism>
<dbReference type="GO" id="GO:0005783">
    <property type="term" value="C:endoplasmic reticulum"/>
    <property type="evidence" value="ECO:0000318"/>
    <property type="project" value="GO_Central"/>
</dbReference>
<comment type="subcellular location">
    <subcellularLocation>
        <location evidence="1">Membrane</location>
        <topology evidence="1">Multi-pass membrane protein</topology>
    </subcellularLocation>
</comment>
<gene>
    <name evidence="16" type="ORF">KFL_001040050</name>
</gene>
<dbReference type="PANTHER" id="PTHR14207">
    <property type="entry name" value="STEROL ISOMERASE"/>
    <property type="match status" value="1"/>
</dbReference>
<name>A0A1Y1HWP0_KLENI</name>
<keyword evidence="11" id="KW-0753">Steroid metabolism</keyword>
<evidence type="ECO:0000256" key="4">
    <source>
        <dbReference type="ARBA" id="ARBA00022692"/>
    </source>
</evidence>
<dbReference type="AlphaFoldDB" id="A0A1Y1HWP0"/>
<keyword evidence="8" id="KW-0443">Lipid metabolism</keyword>
<sequence>MAAHPYYPRSIVLAGFSPQLWSMPAILGVFSVAVFVVVGGTLLLSSGNKRLTALDRATLAWWIATGLIHLVIEGSYAIAPTFYQTTSANFLHDLWKEYSKGDSRYATRDSFIVSMETVTAFAWGPGSFLVAYALATDAPYRHAAQLLVSLGQLYGDVLYFGTCYLEGFVHSDPGWLYFYGYFVFMNAIWIVVPSLLIGQSWQAISAAFASLKPAKVRSKRA</sequence>
<keyword evidence="7" id="KW-0756">Sterol biosynthesis</keyword>
<feature type="transmembrane region" description="Helical" evidence="14">
    <location>
        <begin position="175"/>
        <end position="197"/>
    </location>
</feature>
<keyword evidence="5" id="KW-0752">Steroid biosynthesis</keyword>
<accession>A0A1Y1HWP0</accession>
<keyword evidence="4 13" id="KW-0812">Transmembrane</keyword>
<proteinExistence type="inferred from homology"/>
<dbReference type="OrthoDB" id="58557at2759"/>
<evidence type="ECO:0000256" key="1">
    <source>
        <dbReference type="ARBA" id="ARBA00004141"/>
    </source>
</evidence>
<dbReference type="InterPro" id="IPR033118">
    <property type="entry name" value="EXPERA"/>
</dbReference>
<dbReference type="GO" id="GO:0016126">
    <property type="term" value="P:sterol biosynthetic process"/>
    <property type="evidence" value="ECO:0000318"/>
    <property type="project" value="GO_Central"/>
</dbReference>
<evidence type="ECO:0000256" key="3">
    <source>
        <dbReference type="ARBA" id="ARBA00022516"/>
    </source>
</evidence>
<feature type="transmembrane region" description="Helical" evidence="14">
    <location>
        <begin position="111"/>
        <end position="134"/>
    </location>
</feature>
<feature type="domain" description="EXPERA" evidence="15">
    <location>
        <begin position="54"/>
        <end position="197"/>
    </location>
</feature>
<feature type="transmembrane region" description="Helical" evidence="14">
    <location>
        <begin position="57"/>
        <end position="79"/>
    </location>
</feature>
<protein>
    <submittedName>
        <fullName evidence="16">Sterol isomerase</fullName>
    </submittedName>
</protein>
<evidence type="ECO:0000256" key="11">
    <source>
        <dbReference type="ARBA" id="ARBA00023221"/>
    </source>
</evidence>
<feature type="transmembrane region" description="Helical" evidence="14">
    <location>
        <begin position="146"/>
        <end position="169"/>
    </location>
</feature>
<evidence type="ECO:0000256" key="5">
    <source>
        <dbReference type="ARBA" id="ARBA00022955"/>
    </source>
</evidence>
<dbReference type="GO" id="GO:0000247">
    <property type="term" value="F:C-8 sterol isomerase activity"/>
    <property type="evidence" value="ECO:0000318"/>
    <property type="project" value="GO_Central"/>
</dbReference>
<dbReference type="STRING" id="105231.A0A1Y1HWP0"/>
<dbReference type="EMBL" id="DF237053">
    <property type="protein sequence ID" value="GAQ82202.1"/>
    <property type="molecule type" value="Genomic_DNA"/>
</dbReference>
<evidence type="ECO:0000313" key="17">
    <source>
        <dbReference type="Proteomes" id="UP000054558"/>
    </source>
</evidence>
<evidence type="ECO:0000256" key="7">
    <source>
        <dbReference type="ARBA" id="ARBA00023011"/>
    </source>
</evidence>
<dbReference type="PROSITE" id="PS51751">
    <property type="entry name" value="EXPERA"/>
    <property type="match status" value="1"/>
</dbReference>
<dbReference type="Proteomes" id="UP000054558">
    <property type="component" value="Unassembled WGS sequence"/>
</dbReference>
<keyword evidence="6 13" id="KW-1133">Transmembrane helix</keyword>
<keyword evidence="12 16" id="KW-0413">Isomerase</keyword>